<reference evidence="2" key="1">
    <citation type="submission" date="2018-11" db="EMBL/GenBank/DDBJ databases">
        <authorList>
            <consortium name="Pathogen Informatics"/>
        </authorList>
    </citation>
    <scope>NUCLEOTIDE SEQUENCE</scope>
</reference>
<dbReference type="Proteomes" id="UP000784294">
    <property type="component" value="Unassembled WGS sequence"/>
</dbReference>
<sequence>MSSSLPKATSVPLSMLIMFFITVVVSYGCLIFRNLLIKLEIPLRLQLDI</sequence>
<gene>
    <name evidence="2" type="ORF">PXEA_LOCUS8154</name>
</gene>
<evidence type="ECO:0000313" key="3">
    <source>
        <dbReference type="Proteomes" id="UP000784294"/>
    </source>
</evidence>
<accession>A0A3S5BRB2</accession>
<organism evidence="2 3">
    <name type="scientific">Protopolystoma xenopodis</name>
    <dbReference type="NCBI Taxonomy" id="117903"/>
    <lineage>
        <taxon>Eukaryota</taxon>
        <taxon>Metazoa</taxon>
        <taxon>Spiralia</taxon>
        <taxon>Lophotrochozoa</taxon>
        <taxon>Platyhelminthes</taxon>
        <taxon>Monogenea</taxon>
        <taxon>Polyopisthocotylea</taxon>
        <taxon>Polystomatidea</taxon>
        <taxon>Polystomatidae</taxon>
        <taxon>Protopolystoma</taxon>
    </lineage>
</organism>
<keyword evidence="1" id="KW-1133">Transmembrane helix</keyword>
<keyword evidence="1" id="KW-0472">Membrane</keyword>
<protein>
    <submittedName>
        <fullName evidence="2">Uncharacterized protein</fullName>
    </submittedName>
</protein>
<comment type="caution">
    <text evidence="2">The sequence shown here is derived from an EMBL/GenBank/DDBJ whole genome shotgun (WGS) entry which is preliminary data.</text>
</comment>
<evidence type="ECO:0000313" key="2">
    <source>
        <dbReference type="EMBL" id="VEL14714.1"/>
    </source>
</evidence>
<dbReference type="PROSITE" id="PS51257">
    <property type="entry name" value="PROKAR_LIPOPROTEIN"/>
    <property type="match status" value="1"/>
</dbReference>
<dbReference type="EMBL" id="CAAALY010022089">
    <property type="protein sequence ID" value="VEL14714.1"/>
    <property type="molecule type" value="Genomic_DNA"/>
</dbReference>
<keyword evidence="1" id="KW-0812">Transmembrane</keyword>
<evidence type="ECO:0000256" key="1">
    <source>
        <dbReference type="SAM" id="Phobius"/>
    </source>
</evidence>
<dbReference type="AlphaFoldDB" id="A0A3S5BRB2"/>
<name>A0A3S5BRB2_9PLAT</name>
<feature type="transmembrane region" description="Helical" evidence="1">
    <location>
        <begin position="12"/>
        <end position="36"/>
    </location>
</feature>
<proteinExistence type="predicted"/>
<keyword evidence="3" id="KW-1185">Reference proteome</keyword>